<keyword evidence="3" id="KW-1003">Cell membrane</keyword>
<dbReference type="InterPro" id="IPR032823">
    <property type="entry name" value="BCA_ABC_TP_C"/>
</dbReference>
<dbReference type="InterPro" id="IPR001851">
    <property type="entry name" value="ABC_transp_permease"/>
</dbReference>
<dbReference type="Pfam" id="PF12399">
    <property type="entry name" value="BCA_ABC_TP_C"/>
    <property type="match status" value="1"/>
</dbReference>
<evidence type="ECO:0000256" key="4">
    <source>
        <dbReference type="ARBA" id="ARBA00022692"/>
    </source>
</evidence>
<dbReference type="InterPro" id="IPR043428">
    <property type="entry name" value="LivM-like"/>
</dbReference>
<accession>A0ABS5EXH5</accession>
<feature type="transmembrane region" description="Helical" evidence="9">
    <location>
        <begin position="150"/>
        <end position="169"/>
    </location>
</feature>
<dbReference type="Proteomes" id="UP001196870">
    <property type="component" value="Unassembled WGS sequence"/>
</dbReference>
<comment type="caution">
    <text evidence="11">The sequence shown here is derived from an EMBL/GenBank/DDBJ whole genome shotgun (WGS) entry which is preliminary data.</text>
</comment>
<dbReference type="SUPFAM" id="SSF52540">
    <property type="entry name" value="P-loop containing nucleoside triphosphate hydrolases"/>
    <property type="match status" value="1"/>
</dbReference>
<proteinExistence type="predicted"/>
<keyword evidence="2" id="KW-0813">Transport</keyword>
<evidence type="ECO:0000256" key="7">
    <source>
        <dbReference type="ARBA" id="ARBA00022989"/>
    </source>
</evidence>
<keyword evidence="7 9" id="KW-1133">Transmembrane helix</keyword>
<evidence type="ECO:0000256" key="5">
    <source>
        <dbReference type="ARBA" id="ARBA00022741"/>
    </source>
</evidence>
<dbReference type="EMBL" id="JAAGBB010000012">
    <property type="protein sequence ID" value="MBR0664991.1"/>
    <property type="molecule type" value="Genomic_DNA"/>
</dbReference>
<dbReference type="CDD" id="cd06581">
    <property type="entry name" value="TM_PBP1_LivM_like"/>
    <property type="match status" value="1"/>
</dbReference>
<dbReference type="CDD" id="cd03219">
    <property type="entry name" value="ABC_Mj1267_LivG_branched"/>
    <property type="match status" value="1"/>
</dbReference>
<evidence type="ECO:0000256" key="2">
    <source>
        <dbReference type="ARBA" id="ARBA00022448"/>
    </source>
</evidence>
<evidence type="ECO:0000313" key="12">
    <source>
        <dbReference type="Proteomes" id="UP001196870"/>
    </source>
</evidence>
<evidence type="ECO:0000256" key="3">
    <source>
        <dbReference type="ARBA" id="ARBA00022475"/>
    </source>
</evidence>
<reference evidence="12" key="1">
    <citation type="journal article" date="2021" name="Syst. Appl. Microbiol.">
        <title>Roseomonas hellenica sp. nov., isolated from roots of wild-growing Alkanna tinctoria.</title>
        <authorList>
            <person name="Rat A."/>
            <person name="Naranjo H.D."/>
            <person name="Lebbe L."/>
            <person name="Cnockaert M."/>
            <person name="Krigas N."/>
            <person name="Grigoriadou K."/>
            <person name="Maloupa E."/>
            <person name="Willems A."/>
        </authorList>
    </citation>
    <scope>NUCLEOTIDE SEQUENCE [LARGE SCALE GENOMIC DNA]</scope>
    <source>
        <strain evidence="12">LMG 31523</strain>
    </source>
</reference>
<comment type="subcellular location">
    <subcellularLocation>
        <location evidence="1">Cell membrane</location>
        <topology evidence="1">Multi-pass membrane protein</topology>
    </subcellularLocation>
</comment>
<evidence type="ECO:0000313" key="11">
    <source>
        <dbReference type="EMBL" id="MBR0664991.1"/>
    </source>
</evidence>
<feature type="domain" description="ABC transporter" evidence="10">
    <location>
        <begin position="343"/>
        <end position="575"/>
    </location>
</feature>
<dbReference type="PANTHER" id="PTHR45772">
    <property type="entry name" value="CONSERVED COMPONENT OF ABC TRANSPORTER FOR NATURAL AMINO ACIDS-RELATED"/>
    <property type="match status" value="1"/>
</dbReference>
<organism evidence="11 12">
    <name type="scientific">Plastoroseomonas hellenica</name>
    <dbReference type="NCBI Taxonomy" id="2687306"/>
    <lineage>
        <taxon>Bacteria</taxon>
        <taxon>Pseudomonadati</taxon>
        <taxon>Pseudomonadota</taxon>
        <taxon>Alphaproteobacteria</taxon>
        <taxon>Acetobacterales</taxon>
        <taxon>Acetobacteraceae</taxon>
        <taxon>Plastoroseomonas</taxon>
    </lineage>
</organism>
<protein>
    <submittedName>
        <fullName evidence="11">Branched-chain amino acid ABC transporter ATP-binding protein/permease</fullName>
    </submittedName>
</protein>
<keyword evidence="6 11" id="KW-0067">ATP-binding</keyword>
<sequence length="583" mass="62197">MLLPILLFCAGYAVLSLFVTNSYHQLTLVLVPIWAIFGLSWNLLSGMTGLISFGHAAFFGLGAYTVALCFVQYGLTPWLGIPLAGLVGGISGLLIGLPTFRLRGHYFALAMLAYPLALLNIFLWLGHQEVSLPLIRERGWAFLQFTDYRIYIYLALGLLFAAMVAMRLMERSRYGMALTAIKQNEAAAEAVGIDTRRLKLVTIALSGALAGAIGGFHAVILLVVTPEAVFGMLISAQALTVAMFGGVGTVWGPVIGALVLIPLGETLHAQFGAVIPGIQGVVFGTAIIVVILLAPEGIYWKIADLRRRRVAAAPAVEAAPPAPDSLPPVAPRQAPGPDAPAILRVEGLSRSFGGVRAVQDVSFTVRAGEILGLIGPNGAGKTTAFNLLNGFVRPDAGRVLLDGRDVTGLQPNRLCRLGVGRTFQVVRPFARMSVADNVMSGAEVQARDIGEARALTREAITRVGLGARIDDRAGTLSNFDLRLMELARALAGRPRLLLLDETFAGLGAPEVERLLEVIRRVAAEGVTVVIIEHTLHAMVRLVDRFVVLDHGAVLAEGLPAEITGNPKVIEAYLGTKWGARARN</sequence>
<feature type="transmembrane region" description="Helical" evidence="9">
    <location>
        <begin position="236"/>
        <end position="261"/>
    </location>
</feature>
<feature type="transmembrane region" description="Helical" evidence="9">
    <location>
        <begin position="200"/>
        <end position="224"/>
    </location>
</feature>
<evidence type="ECO:0000259" key="10">
    <source>
        <dbReference type="PROSITE" id="PS50893"/>
    </source>
</evidence>
<dbReference type="PROSITE" id="PS50893">
    <property type="entry name" value="ABC_TRANSPORTER_2"/>
    <property type="match status" value="1"/>
</dbReference>
<keyword evidence="5" id="KW-0547">Nucleotide-binding</keyword>
<evidence type="ECO:0000256" key="8">
    <source>
        <dbReference type="ARBA" id="ARBA00023136"/>
    </source>
</evidence>
<feature type="transmembrane region" description="Helical" evidence="9">
    <location>
        <begin position="107"/>
        <end position="126"/>
    </location>
</feature>
<dbReference type="InterPro" id="IPR003439">
    <property type="entry name" value="ABC_transporter-like_ATP-bd"/>
</dbReference>
<evidence type="ECO:0000256" key="1">
    <source>
        <dbReference type="ARBA" id="ARBA00004651"/>
    </source>
</evidence>
<dbReference type="SMART" id="SM00382">
    <property type="entry name" value="AAA"/>
    <property type="match status" value="1"/>
</dbReference>
<keyword evidence="8 9" id="KW-0472">Membrane</keyword>
<dbReference type="GO" id="GO:0005524">
    <property type="term" value="F:ATP binding"/>
    <property type="evidence" value="ECO:0007669"/>
    <property type="project" value="UniProtKB-KW"/>
</dbReference>
<dbReference type="PANTHER" id="PTHR45772:SF7">
    <property type="entry name" value="AMINO ACID ABC TRANSPORTER ATP-BINDING PROTEIN"/>
    <property type="match status" value="1"/>
</dbReference>
<dbReference type="Pfam" id="PF02653">
    <property type="entry name" value="BPD_transp_2"/>
    <property type="match status" value="1"/>
</dbReference>
<dbReference type="Pfam" id="PF00005">
    <property type="entry name" value="ABC_tran"/>
    <property type="match status" value="1"/>
</dbReference>
<gene>
    <name evidence="11" type="ORF">GXW71_11560</name>
</gene>
<feature type="transmembrane region" description="Helical" evidence="9">
    <location>
        <begin position="56"/>
        <end position="75"/>
    </location>
</feature>
<keyword evidence="4 9" id="KW-0812">Transmembrane</keyword>
<name>A0ABS5EXH5_9PROT</name>
<feature type="transmembrane region" description="Helical" evidence="9">
    <location>
        <begin position="81"/>
        <end position="100"/>
    </location>
</feature>
<evidence type="ECO:0000256" key="9">
    <source>
        <dbReference type="SAM" id="Phobius"/>
    </source>
</evidence>
<dbReference type="Gene3D" id="3.40.50.300">
    <property type="entry name" value="P-loop containing nucleotide triphosphate hydrolases"/>
    <property type="match status" value="1"/>
</dbReference>
<feature type="transmembrane region" description="Helical" evidence="9">
    <location>
        <begin position="26"/>
        <end position="44"/>
    </location>
</feature>
<dbReference type="InterPro" id="IPR027417">
    <property type="entry name" value="P-loop_NTPase"/>
</dbReference>
<dbReference type="InterPro" id="IPR051120">
    <property type="entry name" value="ABC_AA/LPS_Transport"/>
</dbReference>
<evidence type="ECO:0000256" key="6">
    <source>
        <dbReference type="ARBA" id="ARBA00022840"/>
    </source>
</evidence>
<keyword evidence="12" id="KW-1185">Reference proteome</keyword>
<feature type="transmembrane region" description="Helical" evidence="9">
    <location>
        <begin position="273"/>
        <end position="294"/>
    </location>
</feature>
<dbReference type="InterPro" id="IPR003593">
    <property type="entry name" value="AAA+_ATPase"/>
</dbReference>